<comment type="caution">
    <text evidence="2">The sequence shown here is derived from an EMBL/GenBank/DDBJ whole genome shotgun (WGS) entry which is preliminary data.</text>
</comment>
<gene>
    <name evidence="2" type="ORF">FEI13_07515</name>
</gene>
<protein>
    <submittedName>
        <fullName evidence="2">4-phosphopantetheinyl transferase</fullName>
    </submittedName>
</protein>
<dbReference type="GO" id="GO:0000287">
    <property type="term" value="F:magnesium ion binding"/>
    <property type="evidence" value="ECO:0007669"/>
    <property type="project" value="InterPro"/>
</dbReference>
<keyword evidence="3" id="KW-1185">Reference proteome</keyword>
<accession>A0A5R8MII9</accession>
<dbReference type="GO" id="GO:0008897">
    <property type="term" value="F:holo-[acyl-carrier-protein] synthase activity"/>
    <property type="evidence" value="ECO:0007669"/>
    <property type="project" value="InterPro"/>
</dbReference>
<dbReference type="OrthoDB" id="6905243at2"/>
<organism evidence="2 3">
    <name type="scientific">Halomonas urmiana</name>
    <dbReference type="NCBI Taxonomy" id="490901"/>
    <lineage>
        <taxon>Bacteria</taxon>
        <taxon>Pseudomonadati</taxon>
        <taxon>Pseudomonadota</taxon>
        <taxon>Gammaproteobacteria</taxon>
        <taxon>Oceanospirillales</taxon>
        <taxon>Halomonadaceae</taxon>
        <taxon>Halomonas</taxon>
    </lineage>
</organism>
<proteinExistence type="predicted"/>
<sequence>MSELAAERGLDCPVSGWSPRGTGPPRHPGLPDGLHAGLSHRHGRVVAALADCPFGLDLEHALPRHRRHLAERADLLPEPWVRRRILAAETPLAAFYRAWTLHEALFKFETLRGRPPTALLATRLGTLREPHGPAAWRWQQGDWTLSLCAETPTLRIIAPASLTPMPLTTDILA</sequence>
<keyword evidence="2" id="KW-0808">Transferase</keyword>
<dbReference type="Gene3D" id="3.90.470.20">
    <property type="entry name" value="4'-phosphopantetheinyl transferase domain"/>
    <property type="match status" value="2"/>
</dbReference>
<dbReference type="InterPro" id="IPR037143">
    <property type="entry name" value="4-PPantetheinyl_Trfase_dom_sf"/>
</dbReference>
<dbReference type="Proteomes" id="UP000306973">
    <property type="component" value="Unassembled WGS sequence"/>
</dbReference>
<dbReference type="EMBL" id="VBUI01000009">
    <property type="protein sequence ID" value="TLF51781.1"/>
    <property type="molecule type" value="Genomic_DNA"/>
</dbReference>
<name>A0A5R8MII9_9GAMM</name>
<feature type="region of interest" description="Disordered" evidence="1">
    <location>
        <begin position="1"/>
        <end position="32"/>
    </location>
</feature>
<evidence type="ECO:0000256" key="1">
    <source>
        <dbReference type="SAM" id="MobiDB-lite"/>
    </source>
</evidence>
<evidence type="ECO:0000313" key="2">
    <source>
        <dbReference type="EMBL" id="TLF51781.1"/>
    </source>
</evidence>
<reference evidence="2 3" key="1">
    <citation type="journal article" date="2007" name="Int. J. Syst. Evol. Microbiol.">
        <title>Halomonas saccharevitans sp. nov., Halomonas arcis sp. nov. and Halomonas subterranea sp. nov., halophilic bacteria isolated from hypersaline environments of China.</title>
        <authorList>
            <person name="Xu X.W."/>
            <person name="Wu Y.H."/>
            <person name="Zhou Z."/>
            <person name="Wang C.S."/>
            <person name="Zhou Y.G."/>
            <person name="Zhang H.B."/>
            <person name="Wang Y."/>
            <person name="Wu M."/>
        </authorList>
    </citation>
    <scope>NUCLEOTIDE SEQUENCE [LARGE SCALE GENOMIC DNA]</scope>
    <source>
        <strain evidence="2 3">TBZ3</strain>
    </source>
</reference>
<dbReference type="AlphaFoldDB" id="A0A5R8MII9"/>
<feature type="compositionally biased region" description="Basic and acidic residues" evidence="1">
    <location>
        <begin position="1"/>
        <end position="10"/>
    </location>
</feature>
<evidence type="ECO:0000313" key="3">
    <source>
        <dbReference type="Proteomes" id="UP000306973"/>
    </source>
</evidence>
<dbReference type="RefSeq" id="WP_138180929.1">
    <property type="nucleotide sequence ID" value="NZ_VBUI01000009.1"/>
</dbReference>